<organism evidence="1 2">
    <name type="scientific">Nonomuraea angiospora</name>
    <dbReference type="NCBI Taxonomy" id="46172"/>
    <lineage>
        <taxon>Bacteria</taxon>
        <taxon>Bacillati</taxon>
        <taxon>Actinomycetota</taxon>
        <taxon>Actinomycetes</taxon>
        <taxon>Streptosporangiales</taxon>
        <taxon>Streptosporangiaceae</taxon>
        <taxon>Nonomuraea</taxon>
    </lineage>
</organism>
<evidence type="ECO:0000313" key="2">
    <source>
        <dbReference type="Proteomes" id="UP000633509"/>
    </source>
</evidence>
<comment type="caution">
    <text evidence="1">The sequence shown here is derived from an EMBL/GenBank/DDBJ whole genome shotgun (WGS) entry which is preliminary data.</text>
</comment>
<evidence type="ECO:0000313" key="1">
    <source>
        <dbReference type="EMBL" id="MBE1584646.1"/>
    </source>
</evidence>
<keyword evidence="2" id="KW-1185">Reference proteome</keyword>
<dbReference type="RefSeq" id="WP_192785527.1">
    <property type="nucleotide sequence ID" value="NZ_JADBEK010000001.1"/>
</dbReference>
<proteinExistence type="predicted"/>
<accession>A0ABR9LVH2</accession>
<protein>
    <submittedName>
        <fullName evidence="1">Uncharacterized protein</fullName>
    </submittedName>
</protein>
<name>A0ABR9LVH2_9ACTN</name>
<sequence length="245" mass="27409">MRAHHDPAHHRAQPETFDVHGMLLFGDDPLYFSHLPMFHVPAHRFQVLMEVGFRDDVREAVRKIEGLRTFVPDPFDILELDPDGGPVRTSVRGTVFRGHFERGGVPVAEDVTARITRVLFFRRLDPAARHDDRAPLGYLCFGRAGGLHLAHEITARPDFDQVLAVRLVRGTVRHEPGVTGEPPADFGRPVPVTFGRVDTPRRRLVAGDTAEGDFDLGVSRTGEHGFHAQVEVVDEIYMETGDLSM</sequence>
<gene>
    <name evidence="1" type="ORF">H4W80_002904</name>
</gene>
<reference evidence="1 2" key="1">
    <citation type="submission" date="2020-10" db="EMBL/GenBank/DDBJ databases">
        <title>Sequencing the genomes of 1000 actinobacteria strains.</title>
        <authorList>
            <person name="Klenk H.-P."/>
        </authorList>
    </citation>
    <scope>NUCLEOTIDE SEQUENCE [LARGE SCALE GENOMIC DNA]</scope>
    <source>
        <strain evidence="1 2">DSM 43173</strain>
    </source>
</reference>
<dbReference type="Proteomes" id="UP000633509">
    <property type="component" value="Unassembled WGS sequence"/>
</dbReference>
<dbReference type="EMBL" id="JADBEK010000001">
    <property type="protein sequence ID" value="MBE1584646.1"/>
    <property type="molecule type" value="Genomic_DNA"/>
</dbReference>